<dbReference type="AlphaFoldDB" id="A0A9D9DT13"/>
<dbReference type="InterPro" id="IPR005229">
    <property type="entry name" value="YicC/YloC-like"/>
</dbReference>
<dbReference type="GO" id="GO:0004521">
    <property type="term" value="F:RNA endonuclease activity"/>
    <property type="evidence" value="ECO:0007669"/>
    <property type="project" value="InterPro"/>
</dbReference>
<organism evidence="9 10">
    <name type="scientific">Candidatus Pullibacteroides excrementavium</name>
    <dbReference type="NCBI Taxonomy" id="2840905"/>
    <lineage>
        <taxon>Bacteria</taxon>
        <taxon>Pseudomonadati</taxon>
        <taxon>Bacteroidota</taxon>
        <taxon>Bacteroidia</taxon>
        <taxon>Bacteroidales</taxon>
        <taxon>Candidatus Pullibacteroides</taxon>
    </lineage>
</organism>
<protein>
    <submittedName>
        <fullName evidence="9">YicC family protein</fullName>
    </submittedName>
</protein>
<name>A0A9D9DT13_9BACT</name>
<comment type="similarity">
    <text evidence="5">Belongs to the YicC/YloC family.</text>
</comment>
<evidence type="ECO:0000256" key="6">
    <source>
        <dbReference type="SAM" id="Coils"/>
    </source>
</evidence>
<dbReference type="InterPro" id="IPR013551">
    <property type="entry name" value="YicC-like_C"/>
</dbReference>
<evidence type="ECO:0000256" key="4">
    <source>
        <dbReference type="ARBA" id="ARBA00022801"/>
    </source>
</evidence>
<evidence type="ECO:0000259" key="7">
    <source>
        <dbReference type="Pfam" id="PF03755"/>
    </source>
</evidence>
<dbReference type="InterPro" id="IPR013527">
    <property type="entry name" value="YicC-like_N"/>
</dbReference>
<dbReference type="NCBIfam" id="TIGR00255">
    <property type="entry name" value="YicC/YloC family endoribonuclease"/>
    <property type="match status" value="1"/>
</dbReference>
<dbReference type="Proteomes" id="UP000823612">
    <property type="component" value="Unassembled WGS sequence"/>
</dbReference>
<keyword evidence="2" id="KW-0540">Nuclease</keyword>
<dbReference type="PANTHER" id="PTHR30636">
    <property type="entry name" value="UPF0701 PROTEIN YICC"/>
    <property type="match status" value="1"/>
</dbReference>
<evidence type="ECO:0000256" key="2">
    <source>
        <dbReference type="ARBA" id="ARBA00022722"/>
    </source>
</evidence>
<sequence>MTGYGKSQREMDGRMFQVEVRSINSKTLDLNLKLPSEFRELEPLFRTRIAAVMQRGKVECVLSVQQLADAAQAAAYHINTAQVERYWEDFHALTTNLLMKKWSGSLPEPAIVFTLPGVVVEDKEEVPTEAFKESILGTLDQAVALADASRQQEGEVLAKDFRMRVELIEDLLAQVEPFEQQRVPNIRQKMEKQLADLNLSVEIDRNRLEQEMIYYLEKLDITEEKVRLRKHCRYFKDTMDAEAAPGRKLGFIAQEMGREINTLGSKANEADIQKLVVRMKDELEKIKEQLANIL</sequence>
<keyword evidence="6" id="KW-0175">Coiled coil</keyword>
<evidence type="ECO:0000256" key="3">
    <source>
        <dbReference type="ARBA" id="ARBA00022759"/>
    </source>
</evidence>
<proteinExistence type="inferred from homology"/>
<feature type="domain" description="Endoribonuclease YicC-like C-terminal" evidence="8">
    <location>
        <begin position="177"/>
        <end position="293"/>
    </location>
</feature>
<evidence type="ECO:0000313" key="10">
    <source>
        <dbReference type="Proteomes" id="UP000823612"/>
    </source>
</evidence>
<gene>
    <name evidence="9" type="ORF">IAB08_03810</name>
</gene>
<accession>A0A9D9DT13</accession>
<feature type="coiled-coil region" evidence="6">
    <location>
        <begin position="187"/>
        <end position="225"/>
    </location>
</feature>
<dbReference type="Pfam" id="PF03755">
    <property type="entry name" value="YicC-like_N"/>
    <property type="match status" value="1"/>
</dbReference>
<reference evidence="9" key="2">
    <citation type="journal article" date="2021" name="PeerJ">
        <title>Extensive microbial diversity within the chicken gut microbiome revealed by metagenomics and culture.</title>
        <authorList>
            <person name="Gilroy R."/>
            <person name="Ravi A."/>
            <person name="Getino M."/>
            <person name="Pursley I."/>
            <person name="Horton D.L."/>
            <person name="Alikhan N.F."/>
            <person name="Baker D."/>
            <person name="Gharbi K."/>
            <person name="Hall N."/>
            <person name="Watson M."/>
            <person name="Adriaenssens E.M."/>
            <person name="Foster-Nyarko E."/>
            <person name="Jarju S."/>
            <person name="Secka A."/>
            <person name="Antonio M."/>
            <person name="Oren A."/>
            <person name="Chaudhuri R.R."/>
            <person name="La Ragione R."/>
            <person name="Hildebrand F."/>
            <person name="Pallen M.J."/>
        </authorList>
    </citation>
    <scope>NUCLEOTIDE SEQUENCE</scope>
    <source>
        <strain evidence="9">2889</strain>
    </source>
</reference>
<comment type="cofactor">
    <cofactor evidence="1">
        <name>a divalent metal cation</name>
        <dbReference type="ChEBI" id="CHEBI:60240"/>
    </cofactor>
</comment>
<evidence type="ECO:0000256" key="1">
    <source>
        <dbReference type="ARBA" id="ARBA00001968"/>
    </source>
</evidence>
<comment type="caution">
    <text evidence="9">The sequence shown here is derived from an EMBL/GenBank/DDBJ whole genome shotgun (WGS) entry which is preliminary data.</text>
</comment>
<evidence type="ECO:0000256" key="5">
    <source>
        <dbReference type="ARBA" id="ARBA00035648"/>
    </source>
</evidence>
<dbReference type="PANTHER" id="PTHR30636:SF3">
    <property type="entry name" value="UPF0701 PROTEIN YICC"/>
    <property type="match status" value="1"/>
</dbReference>
<dbReference type="GO" id="GO:0016787">
    <property type="term" value="F:hydrolase activity"/>
    <property type="evidence" value="ECO:0007669"/>
    <property type="project" value="UniProtKB-KW"/>
</dbReference>
<dbReference type="EMBL" id="JADIMZ010000056">
    <property type="protein sequence ID" value="MBO8432405.1"/>
    <property type="molecule type" value="Genomic_DNA"/>
</dbReference>
<evidence type="ECO:0000313" key="9">
    <source>
        <dbReference type="EMBL" id="MBO8432405.1"/>
    </source>
</evidence>
<evidence type="ECO:0000259" key="8">
    <source>
        <dbReference type="Pfam" id="PF08340"/>
    </source>
</evidence>
<feature type="domain" description="Endoribonuclease YicC-like N-terminal" evidence="7">
    <location>
        <begin position="1"/>
        <end position="158"/>
    </location>
</feature>
<keyword evidence="3" id="KW-0255">Endonuclease</keyword>
<keyword evidence="4" id="KW-0378">Hydrolase</keyword>
<reference evidence="9" key="1">
    <citation type="submission" date="2020-10" db="EMBL/GenBank/DDBJ databases">
        <authorList>
            <person name="Gilroy R."/>
        </authorList>
    </citation>
    <scope>NUCLEOTIDE SEQUENCE</scope>
    <source>
        <strain evidence="9">2889</strain>
    </source>
</reference>
<dbReference type="Pfam" id="PF08340">
    <property type="entry name" value="YicC-like_C"/>
    <property type="match status" value="1"/>
</dbReference>